<comment type="caution">
    <text evidence="1">The sequence shown here is derived from an EMBL/GenBank/DDBJ whole genome shotgun (WGS) entry which is preliminary data.</text>
</comment>
<dbReference type="Proteomes" id="UP001501729">
    <property type="component" value="Unassembled WGS sequence"/>
</dbReference>
<evidence type="ECO:0000313" key="1">
    <source>
        <dbReference type="EMBL" id="GAA5044640.1"/>
    </source>
</evidence>
<accession>A0AAV3UDS0</accession>
<gene>
    <name evidence="1" type="ORF">GCM10025751_11330</name>
</gene>
<keyword evidence="2" id="KW-1185">Reference proteome</keyword>
<name>A0AAV3UDS0_9EURY</name>
<protein>
    <submittedName>
        <fullName evidence="1">Uncharacterized protein</fullName>
    </submittedName>
</protein>
<reference evidence="1 2" key="1">
    <citation type="journal article" date="2019" name="Int. J. Syst. Evol. Microbiol.">
        <title>The Global Catalogue of Microorganisms (GCM) 10K type strain sequencing project: providing services to taxonomists for standard genome sequencing and annotation.</title>
        <authorList>
            <consortium name="The Broad Institute Genomics Platform"/>
            <consortium name="The Broad Institute Genome Sequencing Center for Infectious Disease"/>
            <person name="Wu L."/>
            <person name="Ma J."/>
        </authorList>
    </citation>
    <scope>NUCLEOTIDE SEQUENCE [LARGE SCALE GENOMIC DNA]</scope>
    <source>
        <strain evidence="1 2">JCM 17504</strain>
    </source>
</reference>
<organism evidence="1 2">
    <name type="scientific">Haladaptatus pallidirubidus</name>
    <dbReference type="NCBI Taxonomy" id="1008152"/>
    <lineage>
        <taxon>Archaea</taxon>
        <taxon>Methanobacteriati</taxon>
        <taxon>Methanobacteriota</taxon>
        <taxon>Stenosarchaea group</taxon>
        <taxon>Halobacteria</taxon>
        <taxon>Halobacteriales</taxon>
        <taxon>Haladaptataceae</taxon>
        <taxon>Haladaptatus</taxon>
    </lineage>
</organism>
<dbReference type="AlphaFoldDB" id="A0AAV3UDS0"/>
<dbReference type="GeneID" id="68611704"/>
<evidence type="ECO:0000313" key="2">
    <source>
        <dbReference type="Proteomes" id="UP001501729"/>
    </source>
</evidence>
<proteinExistence type="predicted"/>
<dbReference type="EMBL" id="BAABKX010000001">
    <property type="protein sequence ID" value="GAA5044640.1"/>
    <property type="molecule type" value="Genomic_DNA"/>
</dbReference>
<sequence length="58" mass="6254">MDILIRSFCFFDIAARVAGDIEPLDWSLVVQCPACESTDVAVEPSALLARVHGSTTES</sequence>
<dbReference type="RefSeq" id="WP_227775920.1">
    <property type="nucleotide sequence ID" value="NZ_BAABKX010000001.1"/>
</dbReference>